<dbReference type="PROSITE" id="PS00107">
    <property type="entry name" value="PROTEIN_KINASE_ATP"/>
    <property type="match status" value="1"/>
</dbReference>
<dbReference type="GO" id="GO:0005524">
    <property type="term" value="F:ATP binding"/>
    <property type="evidence" value="ECO:0007669"/>
    <property type="project" value="UniProtKB-UniRule"/>
</dbReference>
<dbReference type="AlphaFoldDB" id="A0A438J765"/>
<organism evidence="2 3">
    <name type="scientific">Vitis vinifera</name>
    <name type="common">Grape</name>
    <dbReference type="NCBI Taxonomy" id="29760"/>
    <lineage>
        <taxon>Eukaryota</taxon>
        <taxon>Viridiplantae</taxon>
        <taxon>Streptophyta</taxon>
        <taxon>Embryophyta</taxon>
        <taxon>Tracheophyta</taxon>
        <taxon>Spermatophyta</taxon>
        <taxon>Magnoliopsida</taxon>
        <taxon>eudicotyledons</taxon>
        <taxon>Gunneridae</taxon>
        <taxon>Pentapetalae</taxon>
        <taxon>rosids</taxon>
        <taxon>Vitales</taxon>
        <taxon>Vitaceae</taxon>
        <taxon>Viteae</taxon>
        <taxon>Vitis</taxon>
    </lineage>
</organism>
<dbReference type="Gene3D" id="3.30.200.20">
    <property type="entry name" value="Phosphorylase Kinase, domain 1"/>
    <property type="match status" value="1"/>
</dbReference>
<gene>
    <name evidence="2" type="ORF">CK203_025052</name>
</gene>
<dbReference type="InterPro" id="IPR017441">
    <property type="entry name" value="Protein_kinase_ATP_BS"/>
</dbReference>
<dbReference type="EMBL" id="QGNW01000059">
    <property type="protein sequence ID" value="RVX04790.1"/>
    <property type="molecule type" value="Genomic_DNA"/>
</dbReference>
<feature type="binding site" evidence="1">
    <location>
        <position position="140"/>
    </location>
    <ligand>
        <name>ATP</name>
        <dbReference type="ChEBI" id="CHEBI:30616"/>
    </ligand>
</feature>
<evidence type="ECO:0000313" key="2">
    <source>
        <dbReference type="EMBL" id="RVX04790.1"/>
    </source>
</evidence>
<accession>A0A438J765</accession>
<dbReference type="Proteomes" id="UP000288805">
    <property type="component" value="Unassembled WGS sequence"/>
</dbReference>
<reference evidence="2 3" key="1">
    <citation type="journal article" date="2018" name="PLoS Genet.">
        <title>Population sequencing reveals clonal diversity and ancestral inbreeding in the grapevine cultivar Chardonnay.</title>
        <authorList>
            <person name="Roach M.J."/>
            <person name="Johnson D.L."/>
            <person name="Bohlmann J."/>
            <person name="van Vuuren H.J."/>
            <person name="Jones S.J."/>
            <person name="Pretorius I.S."/>
            <person name="Schmidt S.A."/>
            <person name="Borneman A.R."/>
        </authorList>
    </citation>
    <scope>NUCLEOTIDE SEQUENCE [LARGE SCALE GENOMIC DNA]</scope>
    <source>
        <strain evidence="3">cv. Chardonnay</strain>
        <tissue evidence="2">Leaf</tissue>
    </source>
</reference>
<comment type="caution">
    <text evidence="2">The sequence shown here is derived from an EMBL/GenBank/DDBJ whole genome shotgun (WGS) entry which is preliminary data.</text>
</comment>
<keyword evidence="1" id="KW-0547">Nucleotide-binding</keyword>
<evidence type="ECO:0000256" key="1">
    <source>
        <dbReference type="PROSITE-ProRule" id="PRU10141"/>
    </source>
</evidence>
<proteinExistence type="predicted"/>
<evidence type="ECO:0000313" key="3">
    <source>
        <dbReference type="Proteomes" id="UP000288805"/>
    </source>
</evidence>
<name>A0A438J765_VITVI</name>
<sequence>MVFREGDIEKKEKTEMKEAYFVSGEFSLEEELLCFSSFTLSLTFPKVIGLVFVAAETVGGVGFSEVPQDFFLYAPMLFNNVDRLRNQKGLQIFTFKQLHSTISGFGESNVVGHGRFGLVYRGVLHDGRRVVVKLMDRARKENREKMSSKWSPPPMGLYAEFVRQGLSLGSPVWFFSNVLKDRSRETRLPSPPTRSSKTLLGVTAYKRSPVFVFHFGVHPTLVVSSQEAVKECLIANDKASISISLH</sequence>
<dbReference type="InterPro" id="IPR011009">
    <property type="entry name" value="Kinase-like_dom_sf"/>
</dbReference>
<protein>
    <submittedName>
        <fullName evidence="2">Uncharacterized protein</fullName>
    </submittedName>
</protein>
<keyword evidence="1" id="KW-0067">ATP-binding</keyword>
<dbReference type="SUPFAM" id="SSF56112">
    <property type="entry name" value="Protein kinase-like (PK-like)"/>
    <property type="match status" value="1"/>
</dbReference>